<dbReference type="PANTHER" id="PTHR47934:SF6">
    <property type="entry name" value="MITOCHONDRIAL GROUP I INTRON SPLICING FACTOR CCM1-RELATED"/>
    <property type="match status" value="1"/>
</dbReference>
<dbReference type="GO" id="GO:0003729">
    <property type="term" value="F:mRNA binding"/>
    <property type="evidence" value="ECO:0007669"/>
    <property type="project" value="TreeGrafter"/>
</dbReference>
<evidence type="ECO:0000313" key="4">
    <source>
        <dbReference type="Proteomes" id="UP000616885"/>
    </source>
</evidence>
<keyword evidence="1" id="KW-0677">Repeat</keyword>
<organism evidence="3 4">
    <name type="scientific">Bionectria ochroleuca</name>
    <name type="common">Gliocladium roseum</name>
    <dbReference type="NCBI Taxonomy" id="29856"/>
    <lineage>
        <taxon>Eukaryota</taxon>
        <taxon>Fungi</taxon>
        <taxon>Dikarya</taxon>
        <taxon>Ascomycota</taxon>
        <taxon>Pezizomycotina</taxon>
        <taxon>Sordariomycetes</taxon>
        <taxon>Hypocreomycetidae</taxon>
        <taxon>Hypocreales</taxon>
        <taxon>Bionectriaceae</taxon>
        <taxon>Clonostachys</taxon>
    </lineage>
</organism>
<dbReference type="AlphaFoldDB" id="A0A8H7TNI6"/>
<dbReference type="EMBL" id="JADCTT010000004">
    <property type="protein sequence ID" value="KAF9753631.1"/>
    <property type="molecule type" value="Genomic_DNA"/>
</dbReference>
<dbReference type="Proteomes" id="UP000616885">
    <property type="component" value="Unassembled WGS sequence"/>
</dbReference>
<dbReference type="InterPro" id="IPR011990">
    <property type="entry name" value="TPR-like_helical_dom_sf"/>
</dbReference>
<accession>A0A8H7TNI6</accession>
<dbReference type="GO" id="GO:0006396">
    <property type="term" value="P:RNA processing"/>
    <property type="evidence" value="ECO:0007669"/>
    <property type="project" value="TreeGrafter"/>
</dbReference>
<proteinExistence type="predicted"/>
<dbReference type="Gene3D" id="1.25.40.10">
    <property type="entry name" value="Tetratricopeptide repeat domain"/>
    <property type="match status" value="2"/>
</dbReference>
<evidence type="ECO:0000313" key="3">
    <source>
        <dbReference type="EMBL" id="KAF9753631.1"/>
    </source>
</evidence>
<evidence type="ECO:0000256" key="1">
    <source>
        <dbReference type="ARBA" id="ARBA00022737"/>
    </source>
</evidence>
<feature type="domain" description="Pentatricopeptide repeat-containing protein-mitochondrial" evidence="2">
    <location>
        <begin position="327"/>
        <end position="457"/>
    </location>
</feature>
<evidence type="ECO:0000259" key="2">
    <source>
        <dbReference type="Pfam" id="PF23276"/>
    </source>
</evidence>
<reference evidence="3" key="1">
    <citation type="submission" date="2020-10" db="EMBL/GenBank/DDBJ databases">
        <title>High-Quality Genome Resource of Clonostachys rosea strain S41 by Oxford Nanopore Long-Read Sequencing.</title>
        <authorList>
            <person name="Wang H."/>
        </authorList>
    </citation>
    <scope>NUCLEOTIDE SEQUENCE</scope>
    <source>
        <strain evidence="3">S41</strain>
    </source>
</reference>
<dbReference type="InterPro" id="IPR057027">
    <property type="entry name" value="TPR_mt"/>
</dbReference>
<dbReference type="Pfam" id="PF23276">
    <property type="entry name" value="TPR_24"/>
    <property type="match status" value="1"/>
</dbReference>
<dbReference type="GO" id="GO:0005739">
    <property type="term" value="C:mitochondrion"/>
    <property type="evidence" value="ECO:0007669"/>
    <property type="project" value="TreeGrafter"/>
</dbReference>
<dbReference type="InterPro" id="IPR051114">
    <property type="entry name" value="Mito_RNA_Proc_CCM1"/>
</dbReference>
<dbReference type="PANTHER" id="PTHR47934">
    <property type="entry name" value="PENTATRICOPEPTIDE REPEAT-CONTAINING PROTEIN PET309, MITOCHONDRIAL"/>
    <property type="match status" value="1"/>
</dbReference>
<gene>
    <name evidence="3" type="ORF">IM811_012389</name>
</gene>
<name>A0A8H7TNI6_BIOOC</name>
<comment type="caution">
    <text evidence="3">The sequence shown here is derived from an EMBL/GenBank/DDBJ whole genome shotgun (WGS) entry which is preliminary data.</text>
</comment>
<dbReference type="GO" id="GO:0007005">
    <property type="term" value="P:mitochondrion organization"/>
    <property type="evidence" value="ECO:0007669"/>
    <property type="project" value="TreeGrafter"/>
</dbReference>
<protein>
    <recommendedName>
        <fullName evidence="2">Pentatricopeptide repeat-containing protein-mitochondrial domain-containing protein</fullName>
    </recommendedName>
</protein>
<sequence>MSRPPSANGGLCRCLCSAFKETTRRATVKPSAAAFTQIRARPSKPILQPRWSQRRLLGTATAVSVSGDIPPLTTTKEYDRQALEAILAPRPPTEKQLEKVPTATINDALALIRDPEGSKLPKGDIDRHQRILQLVEYLIQNRKVRLSSFIYECMMDAMADPQGSASGVHSLFWDMENEGIQPTETICKSALVALAVHPDYTLREQVISIMQEHWFSRDQYANEHILLGLLRDKQYELAYGKLFQMVESKVHVTLWVFDIFILVFGQQGFLDEMLQLFLRRKHAKGSDAAISNLLYFILDTCSQVFHYQGTVFAWNSAFRTGDLQAPDGVLENVLATAAKQGDVDLATEVYGIISSRRKVQIHHYEALAEAFMNDGNMASTLSIFNIMHRDGVPLSRGGTRGLVQLLLKDASLIGELEAAVRATAKDSQVPPAIVAVLVEVVSHLRGSEAAMELYRDIDSLTGEPPDVFTMQNMIVNSRGTATTRTLLDSYKKRFHGNGDPPLRLEQVNNQMIAKCLELGELDMAMSYALQALDARRTEEYPWLRLLAQEAVAKEDTRVWEMMDKLEEAKNQDALEIVQRVIRLRSMKRKWDERQDTRSAIGR</sequence>